<evidence type="ECO:0000256" key="2">
    <source>
        <dbReference type="PROSITE-ProRule" id="PRU00117"/>
    </source>
</evidence>
<feature type="domain" description="K Homology" evidence="4">
    <location>
        <begin position="223"/>
        <end position="275"/>
    </location>
</feature>
<accession>A0ABQ8EHW6</accession>
<gene>
    <name evidence="5" type="ORF">HID58_000916</name>
</gene>
<dbReference type="Proteomes" id="UP000824890">
    <property type="component" value="Unassembled WGS sequence"/>
</dbReference>
<dbReference type="Pfam" id="PF00013">
    <property type="entry name" value="KH_1"/>
    <property type="match status" value="5"/>
</dbReference>
<keyword evidence="6" id="KW-1185">Reference proteome</keyword>
<reference evidence="5 6" key="1">
    <citation type="submission" date="2021-05" db="EMBL/GenBank/DDBJ databases">
        <title>Genome Assembly of Synthetic Allotetraploid Brassica napus Reveals Homoeologous Exchanges between Subgenomes.</title>
        <authorList>
            <person name="Davis J.T."/>
        </authorList>
    </citation>
    <scope>NUCLEOTIDE SEQUENCE [LARGE SCALE GENOMIC DNA]</scope>
    <source>
        <strain evidence="6">cv. Da-Ae</strain>
        <tissue evidence="5">Seedling</tissue>
    </source>
</reference>
<keyword evidence="1" id="KW-0677">Repeat</keyword>
<dbReference type="InterPro" id="IPR036612">
    <property type="entry name" value="KH_dom_type_1_sf"/>
</dbReference>
<dbReference type="PROSITE" id="PS50084">
    <property type="entry name" value="KH_TYPE_1"/>
    <property type="match status" value="5"/>
</dbReference>
<dbReference type="CDD" id="cd22462">
    <property type="entry name" value="KH-I_HEN4_like_rpt5"/>
    <property type="match status" value="1"/>
</dbReference>
<dbReference type="InterPro" id="IPR004087">
    <property type="entry name" value="KH_dom"/>
</dbReference>
<evidence type="ECO:0000313" key="6">
    <source>
        <dbReference type="Proteomes" id="UP000824890"/>
    </source>
</evidence>
<feature type="domain" description="K Homology" evidence="4">
    <location>
        <begin position="123"/>
        <end position="194"/>
    </location>
</feature>
<name>A0ABQ8EHW6_BRANA</name>
<feature type="region of interest" description="Disordered" evidence="3">
    <location>
        <begin position="499"/>
        <end position="518"/>
    </location>
</feature>
<dbReference type="EMBL" id="JAGKQM010000001">
    <property type="protein sequence ID" value="KAH0941279.1"/>
    <property type="molecule type" value="Genomic_DNA"/>
</dbReference>
<feature type="domain" description="K Homology" evidence="4">
    <location>
        <begin position="425"/>
        <end position="492"/>
    </location>
</feature>
<organism evidence="5 6">
    <name type="scientific">Brassica napus</name>
    <name type="common">Rape</name>
    <dbReference type="NCBI Taxonomy" id="3708"/>
    <lineage>
        <taxon>Eukaryota</taxon>
        <taxon>Viridiplantae</taxon>
        <taxon>Streptophyta</taxon>
        <taxon>Embryophyta</taxon>
        <taxon>Tracheophyta</taxon>
        <taxon>Spermatophyta</taxon>
        <taxon>Magnoliopsida</taxon>
        <taxon>eudicotyledons</taxon>
        <taxon>Gunneridae</taxon>
        <taxon>Pentapetalae</taxon>
        <taxon>rosids</taxon>
        <taxon>malvids</taxon>
        <taxon>Brassicales</taxon>
        <taxon>Brassicaceae</taxon>
        <taxon>Brassiceae</taxon>
        <taxon>Brassica</taxon>
    </lineage>
</organism>
<proteinExistence type="predicted"/>
<dbReference type="CDD" id="cd22459">
    <property type="entry name" value="KH-I_PEPPER_rpt1_like"/>
    <property type="match status" value="2"/>
</dbReference>
<dbReference type="Gene3D" id="3.30.310.210">
    <property type="match status" value="1"/>
</dbReference>
<feature type="domain" description="K Homology" evidence="4">
    <location>
        <begin position="344"/>
        <end position="417"/>
    </location>
</feature>
<keyword evidence="2" id="KW-0694">RNA-binding</keyword>
<comment type="caution">
    <text evidence="5">The sequence shown here is derived from an EMBL/GenBank/DDBJ whole genome shotgun (WGS) entry which is preliminary data.</text>
</comment>
<evidence type="ECO:0000313" key="5">
    <source>
        <dbReference type="EMBL" id="KAH0941279.1"/>
    </source>
</evidence>
<evidence type="ECO:0000259" key="4">
    <source>
        <dbReference type="SMART" id="SM00322"/>
    </source>
</evidence>
<evidence type="ECO:0000256" key="3">
    <source>
        <dbReference type="SAM" id="MobiDB-lite"/>
    </source>
</evidence>
<feature type="region of interest" description="Disordered" evidence="3">
    <location>
        <begin position="96"/>
        <end position="115"/>
    </location>
</feature>
<protein>
    <recommendedName>
        <fullName evidence="4">K Homology domain-containing protein</fullName>
    </recommendedName>
</protein>
<dbReference type="SUPFAM" id="SSF54791">
    <property type="entry name" value="Eukaryotic type KH-domain (KH-domain type I)"/>
    <property type="match status" value="5"/>
</dbReference>
<dbReference type="InterPro" id="IPR004088">
    <property type="entry name" value="KH_dom_type_1"/>
</dbReference>
<dbReference type="Gene3D" id="3.30.1370.10">
    <property type="entry name" value="K Homology domain, type 1"/>
    <property type="match status" value="3"/>
</dbReference>
<dbReference type="SMART" id="SM00322">
    <property type="entry name" value="KH"/>
    <property type="match status" value="5"/>
</dbReference>
<evidence type="ECO:0000256" key="1">
    <source>
        <dbReference type="ARBA" id="ARBA00022737"/>
    </source>
</evidence>
<dbReference type="PANTHER" id="PTHR10288">
    <property type="entry name" value="KH DOMAIN CONTAINING RNA BINDING PROTEIN"/>
    <property type="match status" value="1"/>
</dbReference>
<sequence>MILRSFKDECSWNPRNTLWLRFAIAAETICPEVIKESILSAAGRRHPSSGRSHSIHIISIEYIVFLFSQFYLLIIDCSYQQPFSVLINLTMSDRKKRKSNHNDNNNQRRRFSNDNHETTNKEDLVIYRILCPVGIIGGVIGKSGKVINAIRDTTKAKVKVFDQSPGCTQRVITIYSSVKEKVDVTETETEPLCCAQDALLRVHDTIVSCVESAAAGDKKNGNKKEECRLLVPSSQASAVIGKAGAVIKSIRRRTGASVEHESVKKALYAVSATMYKTNPREQIPLDSTTVQDTPASVIVPSEVSSYVYQRAGVPSFVNASEFQGYAETTSPAVSHGFGGSSGSKELVLKVLCPVSSIGRVIGREGSTINGMREASGSRIEVNKANHGDDECVIIVTATESPDDMKSMAVEAILLLQEKINEDDEETVKMQLLVPSKAIGCVIGKSGSVITQIRKRTNASIRISKGNNDDLVEVSGEVSSVRDALIQIVLRLREDVLEDRGSVSARNPPSRSDHSGFTLPPFVSSVPEYPSVDFDQRRETGESSLGMVSSDRFYGYESSFPARDHGLVSVGPYSYGGLYQSSALEILVPANAVNKVIGKGGGNLENMRRISGAMVEVSDSKTSNGDRIALVSGTPEQMRSAENLFQAFIMST</sequence>
<feature type="domain" description="K Homology" evidence="4">
    <location>
        <begin position="579"/>
        <end position="649"/>
    </location>
</feature>